<dbReference type="InterPro" id="IPR053827">
    <property type="entry name" value="Gp10_C"/>
</dbReference>
<evidence type="ECO:0000259" key="2">
    <source>
        <dbReference type="Pfam" id="PF21939"/>
    </source>
</evidence>
<dbReference type="EMBL" id="JAVDQH010000019">
    <property type="protein sequence ID" value="MDR6245868.1"/>
    <property type="molecule type" value="Genomic_DNA"/>
</dbReference>
<evidence type="ECO:0000259" key="1">
    <source>
        <dbReference type="Pfam" id="PF07484"/>
    </source>
</evidence>
<reference evidence="3 4" key="1">
    <citation type="submission" date="2023-07" db="EMBL/GenBank/DDBJ databases">
        <title>Genomic Encyclopedia of Type Strains, Phase IV (KMG-IV): sequencing the most valuable type-strain genomes for metagenomic binning, comparative biology and taxonomic classification.</title>
        <authorList>
            <person name="Goeker M."/>
        </authorList>
    </citation>
    <scope>NUCLEOTIDE SEQUENCE [LARGE SCALE GENOMIC DNA]</scope>
    <source>
        <strain evidence="3 4">DSM 22170</strain>
    </source>
</reference>
<dbReference type="Gene3D" id="3.90.1340.10">
    <property type="entry name" value="Phage tail collar domain"/>
    <property type="match status" value="1"/>
</dbReference>
<evidence type="ECO:0000313" key="4">
    <source>
        <dbReference type="Proteomes" id="UP001185028"/>
    </source>
</evidence>
<organism evidence="3 4">
    <name type="scientific">Paenibacillus hunanensis</name>
    <dbReference type="NCBI Taxonomy" id="539262"/>
    <lineage>
        <taxon>Bacteria</taxon>
        <taxon>Bacillati</taxon>
        <taxon>Bacillota</taxon>
        <taxon>Bacilli</taxon>
        <taxon>Bacillales</taxon>
        <taxon>Paenibacillaceae</taxon>
        <taxon>Paenibacillus</taxon>
    </lineage>
</organism>
<keyword evidence="4" id="KW-1185">Reference proteome</keyword>
<gene>
    <name evidence="3" type="ORF">JOC58_003784</name>
</gene>
<protein>
    <submittedName>
        <fullName evidence="3">Microcystin-dependent protein</fullName>
    </submittedName>
</protein>
<evidence type="ECO:0000313" key="3">
    <source>
        <dbReference type="EMBL" id="MDR6245868.1"/>
    </source>
</evidence>
<name>A0ABU1J302_9BACL</name>
<dbReference type="SUPFAM" id="SSF88874">
    <property type="entry name" value="Receptor-binding domain of short tail fibre protein gp12"/>
    <property type="match status" value="1"/>
</dbReference>
<accession>A0ABU1J302</accession>
<dbReference type="Proteomes" id="UP001185028">
    <property type="component" value="Unassembled WGS sequence"/>
</dbReference>
<dbReference type="RefSeq" id="WP_188775712.1">
    <property type="nucleotide sequence ID" value="NZ_BMMB01000005.1"/>
</dbReference>
<dbReference type="InterPro" id="IPR037053">
    <property type="entry name" value="Phage_tail_collar_dom_sf"/>
</dbReference>
<comment type="caution">
    <text evidence="3">The sequence shown here is derived from an EMBL/GenBank/DDBJ whole genome shotgun (WGS) entry which is preliminary data.</text>
</comment>
<dbReference type="Pfam" id="PF07484">
    <property type="entry name" value="Collar"/>
    <property type="match status" value="1"/>
</dbReference>
<feature type="domain" description="Baseplate structural protein Gp10 C-terminal" evidence="2">
    <location>
        <begin position="72"/>
        <end position="153"/>
    </location>
</feature>
<sequence length="167" mass="17383">MAEPFVGEIRIFAFGVIPRGWIACNGQILQIRENQALFSLITNMYGGDGRTTFAVPDLRGRVPVQPGGGINMGQSAGEAVHVLTTNEMPAHNHTLSASSAAGTAKIATNNVMATTGAINSYSTAPPNAVMATTAISNTGASAAHNNMQPYLTVSYCIATTGIYPSRP</sequence>
<feature type="domain" description="Phage tail collar" evidence="1">
    <location>
        <begin position="7"/>
        <end position="63"/>
    </location>
</feature>
<dbReference type="Pfam" id="PF21939">
    <property type="entry name" value="Gp10_C"/>
    <property type="match status" value="1"/>
</dbReference>
<proteinExistence type="predicted"/>
<dbReference type="InterPro" id="IPR011083">
    <property type="entry name" value="Phage_tail_collar_dom"/>
</dbReference>